<keyword evidence="1" id="KW-0472">Membrane</keyword>
<evidence type="ECO:0000313" key="2">
    <source>
        <dbReference type="EMBL" id="JAH93618.1"/>
    </source>
</evidence>
<organism evidence="2">
    <name type="scientific">Anguilla anguilla</name>
    <name type="common">European freshwater eel</name>
    <name type="synonym">Muraena anguilla</name>
    <dbReference type="NCBI Taxonomy" id="7936"/>
    <lineage>
        <taxon>Eukaryota</taxon>
        <taxon>Metazoa</taxon>
        <taxon>Chordata</taxon>
        <taxon>Craniata</taxon>
        <taxon>Vertebrata</taxon>
        <taxon>Euteleostomi</taxon>
        <taxon>Actinopterygii</taxon>
        <taxon>Neopterygii</taxon>
        <taxon>Teleostei</taxon>
        <taxon>Anguilliformes</taxon>
        <taxon>Anguillidae</taxon>
        <taxon>Anguilla</taxon>
    </lineage>
</organism>
<dbReference type="EMBL" id="GBXM01014959">
    <property type="protein sequence ID" value="JAH93618.1"/>
    <property type="molecule type" value="Transcribed_RNA"/>
</dbReference>
<reference evidence="2" key="1">
    <citation type="submission" date="2014-11" db="EMBL/GenBank/DDBJ databases">
        <authorList>
            <person name="Amaro Gonzalez C."/>
        </authorList>
    </citation>
    <scope>NUCLEOTIDE SEQUENCE</scope>
</reference>
<protein>
    <submittedName>
        <fullName evidence="2">Uncharacterized protein</fullName>
    </submittedName>
</protein>
<accession>A0A0E9WVT0</accession>
<proteinExistence type="predicted"/>
<keyword evidence="1" id="KW-1133">Transmembrane helix</keyword>
<sequence length="82" mass="9256">METYVKLNTNAAMPVVGLGTWRVRGRLYSQNWFYSSLDSFIPAACHCLCFLQLLILPLLLGLLSLNVCVLNRVTFVFTNVLC</sequence>
<feature type="transmembrane region" description="Helical" evidence="1">
    <location>
        <begin position="40"/>
        <end position="63"/>
    </location>
</feature>
<evidence type="ECO:0000256" key="1">
    <source>
        <dbReference type="SAM" id="Phobius"/>
    </source>
</evidence>
<reference evidence="2" key="2">
    <citation type="journal article" date="2015" name="Fish Shellfish Immunol.">
        <title>Early steps in the European eel (Anguilla anguilla)-Vibrio vulnificus interaction in the gills: Role of the RtxA13 toxin.</title>
        <authorList>
            <person name="Callol A."/>
            <person name="Pajuelo D."/>
            <person name="Ebbesson L."/>
            <person name="Teles M."/>
            <person name="MacKenzie S."/>
            <person name="Amaro C."/>
        </authorList>
    </citation>
    <scope>NUCLEOTIDE SEQUENCE</scope>
</reference>
<dbReference type="AlphaFoldDB" id="A0A0E9WVT0"/>
<name>A0A0E9WVT0_ANGAN</name>
<keyword evidence="1" id="KW-0812">Transmembrane</keyword>